<dbReference type="PANTHER" id="PTHR43710:SF5">
    <property type="entry name" value="INDOLEPYRUVATE FERREDOXIN OXIDOREDUCTASE ALPHA SUBUNIT"/>
    <property type="match status" value="1"/>
</dbReference>
<dbReference type="SUPFAM" id="SSF52518">
    <property type="entry name" value="Thiamin diphosphate-binding fold (THDP-binding)"/>
    <property type="match status" value="2"/>
</dbReference>
<evidence type="ECO:0000256" key="10">
    <source>
        <dbReference type="ARBA" id="ARBA00023004"/>
    </source>
</evidence>
<dbReference type="GO" id="GO:0030976">
    <property type="term" value="F:thiamine pyrophosphate binding"/>
    <property type="evidence" value="ECO:0007669"/>
    <property type="project" value="InterPro"/>
</dbReference>
<sequence length="569" mass="62837">MIKLLLGDEACARGAYEAGCRVATAYPGTPSTEILEALVKYKEVYCEWSTNEKVALEVALGAANAGARSLVAMKHVGLNVASDPLFSSAYIGVKAGMVIVTCDDPGMHSSQNEQDNRFYGLFAKLPVLSPSDSQEVKDFTKLAFEISEEFEIPVILRLTTRVSHSKSPVKLEERKELPVKGYNSEVWRTNLLPQFARKRHRVLEEKLINLEAYSEKTPINRIEEGRKSFGIIADGVAYLYARDAFPNASFLKLGMVYPFPKNLVRNFAQRVRKVYVIEEVDPFLEILTKASGVKALGKELLPLCDELNPLIVKNALKKKKKKVKREEAIPRPPALCPGCPHTGVFYLLQRKNLILTGDIGCYTLGALPPHKAMDTCVCMGASITFAHGIEKALGKTDPRRIVALIGDSTFFHMGVPGLINVGYNKGNIVTIVFDNRTTGMTGHQDHPGTGKTLMGETTRIIKVEELARACGIERVYVLDPYKIKENRRLIREIFAEEGPAVIVSSRPCALLVPRKEAKRIISELCNGCKLCLQLGCPAIMFKEEKAVIQDAFCVGCGMCQELCQKGAIV</sequence>
<proteinExistence type="predicted"/>
<keyword evidence="9 14" id="KW-0560">Oxidoreductase</keyword>
<feature type="binding site" evidence="15">
    <location>
        <position position="525"/>
    </location>
    <ligand>
        <name>[4Fe-4S] cluster</name>
        <dbReference type="ChEBI" id="CHEBI:49883"/>
        <label>1</label>
    </ligand>
</feature>
<keyword evidence="5 14" id="KW-0813">Transport</keyword>
<evidence type="ECO:0000256" key="11">
    <source>
        <dbReference type="ARBA" id="ARBA00023014"/>
    </source>
</evidence>
<dbReference type="SUPFAM" id="SSF54862">
    <property type="entry name" value="4Fe-4S ferredoxins"/>
    <property type="match status" value="1"/>
</dbReference>
<comment type="caution">
    <text evidence="17">The sequence shown here is derived from an EMBL/GenBank/DDBJ whole genome shotgun (WGS) entry which is preliminary data.</text>
</comment>
<comment type="catalytic activity">
    <reaction evidence="13 14">
        <text>indole-3-pyruvate + 2 oxidized [2Fe-2S]-[ferredoxin] + CoA = (indol-3-yl)acetyl-CoA + 2 reduced [2Fe-2S]-[ferredoxin] + CO2 + H(+)</text>
        <dbReference type="Rhea" id="RHEA:12645"/>
        <dbReference type="Rhea" id="RHEA-COMP:10000"/>
        <dbReference type="Rhea" id="RHEA-COMP:10001"/>
        <dbReference type="ChEBI" id="CHEBI:15378"/>
        <dbReference type="ChEBI" id="CHEBI:16526"/>
        <dbReference type="ChEBI" id="CHEBI:17640"/>
        <dbReference type="ChEBI" id="CHEBI:33737"/>
        <dbReference type="ChEBI" id="CHEBI:33738"/>
        <dbReference type="ChEBI" id="CHEBI:57271"/>
        <dbReference type="ChEBI" id="CHEBI:57287"/>
        <dbReference type="EC" id="1.2.7.8"/>
    </reaction>
</comment>
<evidence type="ECO:0000256" key="2">
    <source>
        <dbReference type="ARBA" id="ARBA00011238"/>
    </source>
</evidence>
<evidence type="ECO:0000256" key="7">
    <source>
        <dbReference type="ARBA" id="ARBA00022723"/>
    </source>
</evidence>
<evidence type="ECO:0000256" key="14">
    <source>
        <dbReference type="PIRNR" id="PIRNR006439"/>
    </source>
</evidence>
<dbReference type="EMBL" id="DTMQ01000002">
    <property type="protein sequence ID" value="HGE98492.1"/>
    <property type="molecule type" value="Genomic_DNA"/>
</dbReference>
<dbReference type="InterPro" id="IPR011766">
    <property type="entry name" value="TPP_enzyme_TPP-bd"/>
</dbReference>
<dbReference type="PROSITE" id="PS51379">
    <property type="entry name" value="4FE4S_FER_2"/>
    <property type="match status" value="1"/>
</dbReference>
<feature type="domain" description="4Fe-4S ferredoxin-type" evidence="16">
    <location>
        <begin position="544"/>
        <end position="569"/>
    </location>
</feature>
<dbReference type="AlphaFoldDB" id="A0A7C3YRZ4"/>
<dbReference type="EC" id="1.2.7.8" evidence="3 14"/>
<organism evidence="17">
    <name type="scientific">candidate division WOR-3 bacterium</name>
    <dbReference type="NCBI Taxonomy" id="2052148"/>
    <lineage>
        <taxon>Bacteria</taxon>
        <taxon>Bacteria division WOR-3</taxon>
    </lineage>
</organism>
<dbReference type="Pfam" id="PF01855">
    <property type="entry name" value="POR_N"/>
    <property type="match status" value="1"/>
</dbReference>
<keyword evidence="10 14" id="KW-0408">Iron</keyword>
<feature type="binding site" evidence="15">
    <location>
        <position position="559"/>
    </location>
    <ligand>
        <name>[4Fe-4S] cluster</name>
        <dbReference type="ChEBI" id="CHEBI:49883"/>
        <label>2</label>
    </ligand>
</feature>
<evidence type="ECO:0000256" key="15">
    <source>
        <dbReference type="PIRSR" id="PIRSR006439-50"/>
    </source>
</evidence>
<comment type="function">
    <text evidence="1 14">Catalyzes the ferredoxin-dependent oxidative decarboxylation of arylpyruvates.</text>
</comment>
<feature type="binding site" evidence="15">
    <location>
        <position position="553"/>
    </location>
    <ligand>
        <name>[4Fe-4S] cluster</name>
        <dbReference type="ChEBI" id="CHEBI:49883"/>
        <label>2</label>
    </ligand>
</feature>
<dbReference type="InterPro" id="IPR045025">
    <property type="entry name" value="HACL1-like"/>
</dbReference>
<dbReference type="GO" id="GO:0046872">
    <property type="term" value="F:metal ion binding"/>
    <property type="evidence" value="ECO:0007669"/>
    <property type="project" value="UniProtKB-UniRule"/>
</dbReference>
<keyword evidence="7 14" id="KW-0479">Metal-binding</keyword>
<dbReference type="PANTHER" id="PTHR43710">
    <property type="entry name" value="2-HYDROXYACYL-COA LYASE"/>
    <property type="match status" value="1"/>
</dbReference>
<keyword evidence="11 14" id="KW-0411">Iron-sulfur</keyword>
<evidence type="ECO:0000313" key="17">
    <source>
        <dbReference type="EMBL" id="HGE98492.1"/>
    </source>
</evidence>
<dbReference type="GO" id="GO:0043805">
    <property type="term" value="F:indolepyruvate ferredoxin oxidoreductase activity"/>
    <property type="evidence" value="ECO:0007669"/>
    <property type="project" value="UniProtKB-UniRule"/>
</dbReference>
<gene>
    <name evidence="17" type="primary">iorA</name>
    <name evidence="17" type="ORF">ENX07_00195</name>
</gene>
<keyword evidence="8 14" id="KW-0249">Electron transport</keyword>
<evidence type="ECO:0000256" key="5">
    <source>
        <dbReference type="ARBA" id="ARBA00022448"/>
    </source>
</evidence>
<feature type="binding site" evidence="15">
    <location>
        <position position="556"/>
    </location>
    <ligand>
        <name>[4Fe-4S] cluster</name>
        <dbReference type="ChEBI" id="CHEBI:49883"/>
        <label>2</label>
    </ligand>
</feature>
<evidence type="ECO:0000256" key="1">
    <source>
        <dbReference type="ARBA" id="ARBA00002995"/>
    </source>
</evidence>
<comment type="cofactor">
    <cofactor evidence="14 15">
        <name>[4Fe-4S] cluster</name>
        <dbReference type="ChEBI" id="CHEBI:49883"/>
    </cofactor>
    <text evidence="14 15">Binds 2 [4Fe-4S] clusters. In this family the first cluster has a non-standard and varying [4Fe-4S] binding motif CX(2)CX(2)CX(4-5)CP.</text>
</comment>
<evidence type="ECO:0000256" key="12">
    <source>
        <dbReference type="ARBA" id="ARBA00030514"/>
    </source>
</evidence>
<feature type="binding site" evidence="15">
    <location>
        <position position="528"/>
    </location>
    <ligand>
        <name>[4Fe-4S] cluster</name>
        <dbReference type="ChEBI" id="CHEBI:49883"/>
        <label>1</label>
    </ligand>
</feature>
<dbReference type="CDD" id="cd02008">
    <property type="entry name" value="TPP_IOR_alpha"/>
    <property type="match status" value="1"/>
</dbReference>
<dbReference type="FunFam" id="3.40.50.970:FF:000039">
    <property type="entry name" value="Indolepyruvate oxidoreductase subunit IorA"/>
    <property type="match status" value="1"/>
</dbReference>
<dbReference type="InterPro" id="IPR002880">
    <property type="entry name" value="Pyrv_Fd/Flavodoxin_OxRdtase_N"/>
</dbReference>
<dbReference type="CDD" id="cd07034">
    <property type="entry name" value="TPP_PYR_PFOR_IOR-alpha_like"/>
    <property type="match status" value="1"/>
</dbReference>
<dbReference type="Pfam" id="PF02775">
    <property type="entry name" value="TPP_enzyme_C"/>
    <property type="match status" value="1"/>
</dbReference>
<feature type="binding site" evidence="15">
    <location>
        <position position="531"/>
    </location>
    <ligand>
        <name>[4Fe-4S] cluster</name>
        <dbReference type="ChEBI" id="CHEBI:49883"/>
        <label>1</label>
    </ligand>
</feature>
<dbReference type="NCBIfam" id="TIGR03336">
    <property type="entry name" value="IOR_alpha"/>
    <property type="match status" value="1"/>
</dbReference>
<accession>A0A7C3YRZ4</accession>
<name>A0A7C3YRZ4_UNCW3</name>
<dbReference type="Gene3D" id="3.30.70.20">
    <property type="match status" value="1"/>
</dbReference>
<comment type="subunit">
    <text evidence="2">Heterodimer of the IorA and IorB subunits.</text>
</comment>
<evidence type="ECO:0000256" key="6">
    <source>
        <dbReference type="ARBA" id="ARBA00022485"/>
    </source>
</evidence>
<feature type="binding site" evidence="15">
    <location>
        <position position="563"/>
    </location>
    <ligand>
        <name>[4Fe-4S] cluster</name>
        <dbReference type="ChEBI" id="CHEBI:49883"/>
        <label>1</label>
    </ligand>
</feature>
<keyword evidence="17" id="KW-0670">Pyruvate</keyword>
<evidence type="ECO:0000256" key="8">
    <source>
        <dbReference type="ARBA" id="ARBA00022982"/>
    </source>
</evidence>
<dbReference type="InterPro" id="IPR017721">
    <property type="entry name" value="IorA"/>
</dbReference>
<evidence type="ECO:0000256" key="4">
    <source>
        <dbReference type="ARBA" id="ARBA00017710"/>
    </source>
</evidence>
<dbReference type="GO" id="GO:0051539">
    <property type="term" value="F:4 iron, 4 sulfur cluster binding"/>
    <property type="evidence" value="ECO:0007669"/>
    <property type="project" value="UniProtKB-UniRule"/>
</dbReference>
<evidence type="ECO:0000256" key="13">
    <source>
        <dbReference type="ARBA" id="ARBA00048332"/>
    </source>
</evidence>
<dbReference type="PIRSF" id="PIRSF006439">
    <property type="entry name" value="Indolepyruvate_ferr_oxidored"/>
    <property type="match status" value="1"/>
</dbReference>
<dbReference type="SUPFAM" id="SSF52922">
    <property type="entry name" value="TK C-terminal domain-like"/>
    <property type="match status" value="1"/>
</dbReference>
<dbReference type="InterPro" id="IPR009014">
    <property type="entry name" value="Transketo_C/PFOR_II"/>
</dbReference>
<keyword evidence="6 14" id="KW-0004">4Fe-4S</keyword>
<dbReference type="Gene3D" id="3.40.50.970">
    <property type="match status" value="2"/>
</dbReference>
<evidence type="ECO:0000256" key="9">
    <source>
        <dbReference type="ARBA" id="ARBA00023002"/>
    </source>
</evidence>
<protein>
    <recommendedName>
        <fullName evidence="4 14">Indolepyruvate oxidoreductase subunit IorA</fullName>
        <shortName evidence="14">IOR</shortName>
        <ecNumber evidence="3 14">1.2.7.8</ecNumber>
    </recommendedName>
    <alternativeName>
        <fullName evidence="12 14">Indolepyruvate ferredoxin oxidoreductase subunit alpha</fullName>
    </alternativeName>
</protein>
<feature type="binding site" evidence="15">
    <location>
        <position position="536"/>
    </location>
    <ligand>
        <name>[4Fe-4S] cluster</name>
        <dbReference type="ChEBI" id="CHEBI:49883"/>
        <label>2</label>
    </ligand>
</feature>
<reference evidence="17" key="1">
    <citation type="journal article" date="2020" name="mSystems">
        <title>Genome- and Community-Level Interaction Insights into Carbon Utilization and Element Cycling Functions of Hydrothermarchaeota in Hydrothermal Sediment.</title>
        <authorList>
            <person name="Zhou Z."/>
            <person name="Liu Y."/>
            <person name="Xu W."/>
            <person name="Pan J."/>
            <person name="Luo Z.H."/>
            <person name="Li M."/>
        </authorList>
    </citation>
    <scope>NUCLEOTIDE SEQUENCE [LARGE SCALE GENOMIC DNA]</scope>
    <source>
        <strain evidence="17">SpSt-906</strain>
    </source>
</reference>
<dbReference type="InterPro" id="IPR029061">
    <property type="entry name" value="THDP-binding"/>
</dbReference>
<evidence type="ECO:0000256" key="3">
    <source>
        <dbReference type="ARBA" id="ARBA00012812"/>
    </source>
</evidence>
<evidence type="ECO:0000259" key="16">
    <source>
        <dbReference type="PROSITE" id="PS51379"/>
    </source>
</evidence>
<dbReference type="InterPro" id="IPR017896">
    <property type="entry name" value="4Fe4S_Fe-S-bd"/>
</dbReference>